<dbReference type="Bgee" id="WBGene00271832">
    <property type="expression patterns" value="Expressed in larva and 2 other cell types or tissues"/>
</dbReference>
<feature type="chain" id="PRO_5014143457" evidence="1">
    <location>
        <begin position="20"/>
        <end position="96"/>
    </location>
</feature>
<name>A0A2I2LG59_CAEEL</name>
<evidence type="ECO:0000313" key="4">
    <source>
        <dbReference type="WormBase" id="Y60C6A.3"/>
    </source>
</evidence>
<dbReference type="WormBase" id="Y60C6A.3">
    <property type="protein sequence ID" value="CE52426"/>
    <property type="gene ID" value="WBGene00271832"/>
</dbReference>
<keyword evidence="3" id="KW-1185">Reference proteome</keyword>
<proteinExistence type="predicted"/>
<evidence type="ECO:0000256" key="1">
    <source>
        <dbReference type="SAM" id="SignalP"/>
    </source>
</evidence>
<evidence type="ECO:0000313" key="3">
    <source>
        <dbReference type="Proteomes" id="UP000001940"/>
    </source>
</evidence>
<dbReference type="PANTHER" id="PTHR36515:SF1">
    <property type="entry name" value="CYS-RICH PROTEIN-RELATED"/>
    <property type="match status" value="1"/>
</dbReference>
<feature type="signal peptide" evidence="1">
    <location>
        <begin position="1"/>
        <end position="19"/>
    </location>
</feature>
<dbReference type="EMBL" id="BX284605">
    <property type="protein sequence ID" value="SOT38358.1"/>
    <property type="molecule type" value="Genomic_DNA"/>
</dbReference>
<dbReference type="AlphaFoldDB" id="A0A2I2LG59"/>
<protein>
    <submittedName>
        <fullName evidence="2">Secreted protein</fullName>
    </submittedName>
</protein>
<accession>A0A2I2LG59</accession>
<dbReference type="Proteomes" id="UP000001940">
    <property type="component" value="Chromosome V"/>
</dbReference>
<dbReference type="AGR" id="WB:WBGene00271832"/>
<evidence type="ECO:0000313" key="2">
    <source>
        <dbReference type="EMBL" id="SOT38358.1"/>
    </source>
</evidence>
<dbReference type="InParanoid" id="A0A2I2LG59"/>
<sequence length="96" mass="10773">MLCKIFIPSLLLLFTTSTAFDKELGKKCYISCVNSTSIAEWETCEKTCFGQGDDEDKAYINCYVNCVDLYFAPDGKLIDFNNFLKCAEECPGATDH</sequence>
<reference evidence="2 3" key="1">
    <citation type="journal article" date="1998" name="Science">
        <title>Genome sequence of the nematode C. elegans: a platform for investigating biology.</title>
        <authorList>
            <consortium name="The C. elegans sequencing consortium"/>
            <person name="Sulson J.E."/>
            <person name="Waterston R."/>
        </authorList>
    </citation>
    <scope>NUCLEOTIDE SEQUENCE [LARGE SCALE GENOMIC DNA]</scope>
    <source>
        <strain evidence="2 3">Bristol N2</strain>
    </source>
</reference>
<gene>
    <name evidence="2" type="ORF">CELE_Y60C6A.3</name>
    <name evidence="2 4" type="ORF">Y60C6A.3</name>
</gene>
<keyword evidence="1" id="KW-0732">Signal</keyword>
<dbReference type="PANTHER" id="PTHR36515">
    <property type="entry name" value="PROTEIN CBG00810"/>
    <property type="match status" value="1"/>
</dbReference>
<organism evidence="2 3">
    <name type="scientific">Caenorhabditis elegans</name>
    <dbReference type="NCBI Taxonomy" id="6239"/>
    <lineage>
        <taxon>Eukaryota</taxon>
        <taxon>Metazoa</taxon>
        <taxon>Ecdysozoa</taxon>
        <taxon>Nematoda</taxon>
        <taxon>Chromadorea</taxon>
        <taxon>Rhabditida</taxon>
        <taxon>Rhabditina</taxon>
        <taxon>Rhabditomorpha</taxon>
        <taxon>Rhabditoidea</taxon>
        <taxon>Rhabditidae</taxon>
        <taxon>Peloderinae</taxon>
        <taxon>Caenorhabditis</taxon>
    </lineage>
</organism>